<accession>A0A8B7P8C6</accession>
<dbReference type="KEGG" id="hazt:108678211"/>
<evidence type="ECO:0000259" key="1">
    <source>
        <dbReference type="PROSITE" id="PS50837"/>
    </source>
</evidence>
<dbReference type="PANTHER" id="PTHR46312">
    <property type="entry name" value="NACHT DOMAIN-CONTAINING PROTEIN"/>
    <property type="match status" value="1"/>
</dbReference>
<gene>
    <name evidence="3 4" type="primary">LOC108678211</name>
</gene>
<protein>
    <submittedName>
        <fullName evidence="3 4">Uncharacterized protein LOC108678211</fullName>
    </submittedName>
</protein>
<name>A0A8B7P8C6_HYAAZ</name>
<proteinExistence type="predicted"/>
<organism evidence="2 3">
    <name type="scientific">Hyalella azteca</name>
    <name type="common">Amphipod</name>
    <dbReference type="NCBI Taxonomy" id="294128"/>
    <lineage>
        <taxon>Eukaryota</taxon>
        <taxon>Metazoa</taxon>
        <taxon>Ecdysozoa</taxon>
        <taxon>Arthropoda</taxon>
        <taxon>Crustacea</taxon>
        <taxon>Multicrustacea</taxon>
        <taxon>Malacostraca</taxon>
        <taxon>Eumalacostraca</taxon>
        <taxon>Peracarida</taxon>
        <taxon>Amphipoda</taxon>
        <taxon>Senticaudata</taxon>
        <taxon>Talitrida</taxon>
        <taxon>Talitroidea</taxon>
        <taxon>Hyalellidae</taxon>
        <taxon>Hyalella</taxon>
    </lineage>
</organism>
<dbReference type="PROSITE" id="PS50837">
    <property type="entry name" value="NACHT"/>
    <property type="match status" value="1"/>
</dbReference>
<dbReference type="InterPro" id="IPR027417">
    <property type="entry name" value="P-loop_NTPase"/>
</dbReference>
<sequence>MATTTQVAGTSGSLLSSVDLADEMAGIYSNFFGNMYLSPKIMRFIVRKECHGKAIDETYRQYMERLRGSPFSNKEWKDAFRISRNVLQTDRNPDNLDVTDLFCLLENLFARAADNGTRDITGMMNKLRVVKDLRNEVMHNMAATADPQKFSDLTTALLELVRETELFYSLPQAEVEALEKELQDDIDRRLAPEKQVIYYTCSRLATSGKNAVRILWETRLSSEVLMFSNEKVHRQAVFHPLELMLKLGASGNVIPYTEIFQVCEKFIVISGVAGAGKTTLLKNITLQFFELQQVKVKYLQPFNQLILFECRDRSTKTLSEVIEHHFEDLCSNIRKENVLRALLHLDVIFLIDGFDEINKVSSNVVMEIIKKTWRSNCRVVITTRPHFVKQLALILSKNDICHTECEILPLIKLENQLKFLERYEEYHGGSNRSGELCRSFSLLDKNVRSLFTEPLNLLLFCHLCRHFPEKIPLWQTFADVASDIFLLYKTLVLTKIVDSNYINLEGLVDDQFLCIGAAALDFLKSNTLSFSEEEFRSIKKMCNFQLKSAEGISDIDAEIFLSVVLKVHRPFSGKGGITYTFHHKSVQEIFAGKYIVQRILSCNDSINSILGLTSIKRNW</sequence>
<dbReference type="Gene3D" id="3.40.50.300">
    <property type="entry name" value="P-loop containing nucleotide triphosphate hydrolases"/>
    <property type="match status" value="1"/>
</dbReference>
<evidence type="ECO:0000313" key="4">
    <source>
        <dbReference type="RefSeq" id="XP_047736282.1"/>
    </source>
</evidence>
<dbReference type="RefSeq" id="XP_047736282.1">
    <property type="nucleotide sequence ID" value="XM_047880326.1"/>
</dbReference>
<evidence type="ECO:0000313" key="2">
    <source>
        <dbReference type="Proteomes" id="UP000694843"/>
    </source>
</evidence>
<dbReference type="GeneID" id="108678211"/>
<dbReference type="RefSeq" id="XP_018022067.1">
    <property type="nucleotide sequence ID" value="XM_018166578.2"/>
</dbReference>
<reference evidence="3 4" key="1">
    <citation type="submission" date="2025-04" db="UniProtKB">
        <authorList>
            <consortium name="RefSeq"/>
        </authorList>
    </citation>
    <scope>IDENTIFICATION</scope>
    <source>
        <tissue evidence="3 4">Whole organism</tissue>
    </source>
</reference>
<dbReference type="Proteomes" id="UP000694843">
    <property type="component" value="Unplaced"/>
</dbReference>
<dbReference type="PANTHER" id="PTHR46312:SF2">
    <property type="entry name" value="NUCLEOTIDE-BINDING OLIGOMERIZATION DOMAIN-CONTAINING PROTEIN 2-LIKE"/>
    <property type="match status" value="1"/>
</dbReference>
<evidence type="ECO:0000313" key="3">
    <source>
        <dbReference type="RefSeq" id="XP_018022067.1"/>
    </source>
</evidence>
<dbReference type="AlphaFoldDB" id="A0A8B7P8C6"/>
<dbReference type="OrthoDB" id="6346464at2759"/>
<dbReference type="Pfam" id="PF05729">
    <property type="entry name" value="NACHT"/>
    <property type="match status" value="1"/>
</dbReference>
<dbReference type="InterPro" id="IPR007111">
    <property type="entry name" value="NACHT_NTPase"/>
</dbReference>
<dbReference type="SUPFAM" id="SSF52540">
    <property type="entry name" value="P-loop containing nucleoside triphosphate hydrolases"/>
    <property type="match status" value="1"/>
</dbReference>
<feature type="domain" description="NACHT" evidence="1">
    <location>
        <begin position="265"/>
        <end position="385"/>
    </location>
</feature>
<keyword evidence="2" id="KW-1185">Reference proteome</keyword>